<proteinExistence type="inferred from homology"/>
<organism evidence="9 10">
    <name type="scientific">Tigriopus californicus</name>
    <name type="common">Marine copepod</name>
    <dbReference type="NCBI Taxonomy" id="6832"/>
    <lineage>
        <taxon>Eukaryota</taxon>
        <taxon>Metazoa</taxon>
        <taxon>Ecdysozoa</taxon>
        <taxon>Arthropoda</taxon>
        <taxon>Crustacea</taxon>
        <taxon>Multicrustacea</taxon>
        <taxon>Hexanauplia</taxon>
        <taxon>Copepoda</taxon>
        <taxon>Harpacticoida</taxon>
        <taxon>Harpacticidae</taxon>
        <taxon>Tigriopus</taxon>
    </lineage>
</organism>
<dbReference type="GO" id="GO:0005049">
    <property type="term" value="F:nuclear export signal receptor activity"/>
    <property type="evidence" value="ECO:0007669"/>
    <property type="project" value="InterPro"/>
</dbReference>
<dbReference type="Proteomes" id="UP000318571">
    <property type="component" value="Chromosome 5"/>
</dbReference>
<evidence type="ECO:0000256" key="3">
    <source>
        <dbReference type="ARBA" id="ARBA00009466"/>
    </source>
</evidence>
<keyword evidence="5" id="KW-0963">Cytoplasm</keyword>
<dbReference type="GO" id="GO:0005737">
    <property type="term" value="C:cytoplasm"/>
    <property type="evidence" value="ECO:0007669"/>
    <property type="project" value="UniProtKB-SubCell"/>
</dbReference>
<dbReference type="SUPFAM" id="SSF48371">
    <property type="entry name" value="ARM repeat"/>
    <property type="match status" value="1"/>
</dbReference>
<evidence type="ECO:0000256" key="1">
    <source>
        <dbReference type="ARBA" id="ARBA00004123"/>
    </source>
</evidence>
<reference evidence="9 10" key="1">
    <citation type="journal article" date="2018" name="Nat. Ecol. Evol.">
        <title>Genomic signatures of mitonuclear coevolution across populations of Tigriopus californicus.</title>
        <authorList>
            <person name="Barreto F.S."/>
            <person name="Watson E.T."/>
            <person name="Lima T.G."/>
            <person name="Willett C.S."/>
            <person name="Edmands S."/>
            <person name="Li W."/>
            <person name="Burton R.S."/>
        </authorList>
    </citation>
    <scope>NUCLEOTIDE SEQUENCE [LARGE SCALE GENOMIC DNA]</scope>
    <source>
        <strain evidence="9 10">San Diego</strain>
    </source>
</reference>
<dbReference type="OMA" id="SCKSIFH"/>
<dbReference type="GO" id="GO:0006611">
    <property type="term" value="P:protein export from nucleus"/>
    <property type="evidence" value="ECO:0007669"/>
    <property type="project" value="TreeGrafter"/>
</dbReference>
<evidence type="ECO:0000256" key="4">
    <source>
        <dbReference type="ARBA" id="ARBA00022448"/>
    </source>
</evidence>
<evidence type="ECO:0000256" key="8">
    <source>
        <dbReference type="ARBA" id="ARBA00040444"/>
    </source>
</evidence>
<dbReference type="AlphaFoldDB" id="A0A553PFV6"/>
<evidence type="ECO:0000256" key="5">
    <source>
        <dbReference type="ARBA" id="ARBA00022490"/>
    </source>
</evidence>
<keyword evidence="6" id="KW-0653">Protein transport</keyword>
<evidence type="ECO:0000256" key="6">
    <source>
        <dbReference type="ARBA" id="ARBA00022927"/>
    </source>
</evidence>
<dbReference type="PANTHER" id="PTHR12596">
    <property type="entry name" value="EXPORTIN 4,7-RELATED"/>
    <property type="match status" value="1"/>
</dbReference>
<protein>
    <recommendedName>
        <fullName evidence="8">Exportin-4</fullName>
    </recommendedName>
</protein>
<sequence>MDQARQELETASQILLAPPNMVSATERSNAESIFLQFRKTKSPFQLCKHILESSQAEYVLFEAAGLIKEGLIREWSSLGEPDVKGLRTYLLRYVIEHPNLSSYARERIVQVMAIIIKRQSVDDLGEDRRMVLQEVQQLISNGNMQMQMIGCSILSAMMQEYATTVKSSDVGLAWEIHFRVKKQFELTDLKSIFQFCIQALQELSNRVQQPIEPDLNNLLLRLISLTESVLSWNFINVHLPKKLISVFESDQNPSLRPGITWKDIILDPSIIQLFFNLHLKIRSDSELTHHSLNCLIQLSSLSGSVMTKKETRLEYLTNYIKEFLTLLHNLKELGSIRPMEALGCSNMIRRLMLFFPPCLLNNIDQGVLGAYLKQITELTCHFMKAATLKGALDDEASMYEEAFEHMLEAWVSILHYFQSFPPEFCQQSSVEIFNTYVQCNLAAPDGIRNANGETDDINIEDTEEIDRNRYKETLATIGALGRETAAHSMNILTQLLENRLSRLHGQMQRLISHGSTDIDRVLGDLYEDIHWILLIAGNVICLDTDGEAALIPSDMMRLSLEQATQVNVEVSLRVLASPGQPSSDVPGYEATDPIIRMVGNVFKLAEVEKRATEAGFGSLTSPEVSSSIVWFIRRYVVTYLSIHETYYSEISMALVTAFGENTEGTAWTINFLLDKIISNLTMLCSEPKLVEDTVLLLLSLVDGKDKGRQILKSEGLLKLIELETSDRLGSMPSTAQRGLLKALVLVGSACEDHSSKEQYWNRVLVPLKEKFGQIIQRPDFKQVYNDEKIRQAIIRYLESFIAHVTTVQQIFGFLHPILGNLVELLGVMHNYPNVVELILELFCVAARKILCYLNATDTKNLYQTSVDCIQVYANHNRGKRSVEREAEEEQFRDLLLLMELLTNLLSKDFIDLAPHDPSSPETDVTAADVCLYGMNIIMPLMTLELLKFPSLCLQYFKTVTLVCEIYPEKISTLNPDLQQNLIRSLELGLTTIGVDNVFTLCCDFIQVLCCYLLRSKKQDSSIFEALRPFLKLYMDLILSQNINSDLIPHSSSTLYVLICCYQNTYHELVHFLINAQEDLQNRDRLAAAFRDLTENIPFTAERINRIRFRDNFDKFIVQVRGFLLVK</sequence>
<keyword evidence="7" id="KW-0539">Nucleus</keyword>
<accession>A0A553PFV6</accession>
<name>A0A553PFV6_TIGCA</name>
<comment type="subcellular location">
    <subcellularLocation>
        <location evidence="2">Cytoplasm</location>
    </subcellularLocation>
    <subcellularLocation>
        <location evidence="1">Nucleus</location>
    </subcellularLocation>
</comment>
<evidence type="ECO:0000256" key="2">
    <source>
        <dbReference type="ARBA" id="ARBA00004496"/>
    </source>
</evidence>
<dbReference type="STRING" id="6832.A0A553PFV6"/>
<dbReference type="InterPro" id="IPR011989">
    <property type="entry name" value="ARM-like"/>
</dbReference>
<keyword evidence="4" id="KW-0813">Transport</keyword>
<keyword evidence="10" id="KW-1185">Reference proteome</keyword>
<dbReference type="Gene3D" id="1.25.10.10">
    <property type="entry name" value="Leucine-rich Repeat Variant"/>
    <property type="match status" value="2"/>
</dbReference>
<comment type="caution">
    <text evidence="9">The sequence shown here is derived from an EMBL/GenBank/DDBJ whole genome shotgun (WGS) entry which is preliminary data.</text>
</comment>
<dbReference type="EMBL" id="VCGU01000004">
    <property type="protein sequence ID" value="TRY76562.1"/>
    <property type="molecule type" value="Genomic_DNA"/>
</dbReference>
<gene>
    <name evidence="9" type="ORF">TCAL_00134</name>
</gene>
<dbReference type="InterPro" id="IPR044189">
    <property type="entry name" value="XPO4/7-like"/>
</dbReference>
<evidence type="ECO:0000313" key="10">
    <source>
        <dbReference type="Proteomes" id="UP000318571"/>
    </source>
</evidence>
<evidence type="ECO:0000256" key="7">
    <source>
        <dbReference type="ARBA" id="ARBA00023242"/>
    </source>
</evidence>
<dbReference type="PANTHER" id="PTHR12596:SF1">
    <property type="entry name" value="EXPORTIN-4"/>
    <property type="match status" value="1"/>
</dbReference>
<dbReference type="InterPro" id="IPR016024">
    <property type="entry name" value="ARM-type_fold"/>
</dbReference>
<dbReference type="GO" id="GO:0005643">
    <property type="term" value="C:nuclear pore"/>
    <property type="evidence" value="ECO:0007669"/>
    <property type="project" value="TreeGrafter"/>
</dbReference>
<comment type="similarity">
    <text evidence="3">Belongs to the exportin family.</text>
</comment>
<evidence type="ECO:0000313" key="9">
    <source>
        <dbReference type="EMBL" id="TRY76562.1"/>
    </source>
</evidence>